<dbReference type="EC" id="6.2.1.30" evidence="1"/>
<comment type="pathway">
    <text evidence="1">Aromatic compound metabolism; phenylacetate degradation.</text>
</comment>
<dbReference type="Pfam" id="PF00501">
    <property type="entry name" value="AMP-binding"/>
    <property type="match status" value="1"/>
</dbReference>
<dbReference type="PANTHER" id="PTHR43439">
    <property type="entry name" value="PHENYLACETATE-COENZYME A LIGASE"/>
    <property type="match status" value="1"/>
</dbReference>
<dbReference type="InterPro" id="IPR051414">
    <property type="entry name" value="Adenylate-forming_Reductase"/>
</dbReference>
<dbReference type="SUPFAM" id="SSF56801">
    <property type="entry name" value="Acetyl-CoA synthetase-like"/>
    <property type="match status" value="1"/>
</dbReference>
<dbReference type="PIRSF" id="PIRSF006444">
    <property type="entry name" value="PaaK"/>
    <property type="match status" value="1"/>
</dbReference>
<evidence type="ECO:0000259" key="2">
    <source>
        <dbReference type="Pfam" id="PF00501"/>
    </source>
</evidence>
<dbReference type="PANTHER" id="PTHR43439:SF1">
    <property type="entry name" value="PHENYLACETATE-COENZYME A LIGASE"/>
    <property type="match status" value="1"/>
</dbReference>
<dbReference type="InterPro" id="IPR042099">
    <property type="entry name" value="ANL_N_sf"/>
</dbReference>
<dbReference type="CDD" id="cd05913">
    <property type="entry name" value="PaaK"/>
    <property type="match status" value="1"/>
</dbReference>
<evidence type="ECO:0000259" key="3">
    <source>
        <dbReference type="Pfam" id="PF14535"/>
    </source>
</evidence>
<dbReference type="InterPro" id="IPR000873">
    <property type="entry name" value="AMP-dep_synth/lig_dom"/>
</dbReference>
<keyword evidence="1 4" id="KW-0436">Ligase</keyword>
<dbReference type="RefSeq" id="WP_344596029.1">
    <property type="nucleotide sequence ID" value="NZ_BAAARW010000035.1"/>
</dbReference>
<comment type="similarity">
    <text evidence="1">Belongs to the phenylacetyl-CoA ligase family.</text>
</comment>
<evidence type="ECO:0000256" key="1">
    <source>
        <dbReference type="PIRNR" id="PIRNR006444"/>
    </source>
</evidence>
<comment type="function">
    <text evidence="1">Catalyzes the activation of phenylacetic acid (PA) to phenylacetyl-CoA (PA-CoA).</text>
</comment>
<dbReference type="GO" id="GO:0016874">
    <property type="term" value="F:ligase activity"/>
    <property type="evidence" value="ECO:0007669"/>
    <property type="project" value="UniProtKB-KW"/>
</dbReference>
<feature type="domain" description="AMP-dependent ligase C-terminal" evidence="3">
    <location>
        <begin position="331"/>
        <end position="415"/>
    </location>
</feature>
<dbReference type="Gene3D" id="3.30.300.30">
    <property type="match status" value="1"/>
</dbReference>
<dbReference type="EMBL" id="BAAARW010000035">
    <property type="protein sequence ID" value="GAA2448694.1"/>
    <property type="molecule type" value="Genomic_DNA"/>
</dbReference>
<proteinExistence type="inferred from homology"/>
<protein>
    <recommendedName>
        <fullName evidence="1">Phenylacetate-coenzyme A ligase</fullName>
        <ecNumber evidence="1">6.2.1.30</ecNumber>
    </recommendedName>
    <alternativeName>
        <fullName evidence="1">Phenylacetyl-CoA ligase</fullName>
    </alternativeName>
</protein>
<evidence type="ECO:0000313" key="4">
    <source>
        <dbReference type="EMBL" id="GAA2448694.1"/>
    </source>
</evidence>
<organism evidence="4 5">
    <name type="scientific">Actinomadura vinacea</name>
    <dbReference type="NCBI Taxonomy" id="115336"/>
    <lineage>
        <taxon>Bacteria</taxon>
        <taxon>Bacillati</taxon>
        <taxon>Actinomycetota</taxon>
        <taxon>Actinomycetes</taxon>
        <taxon>Streptosporangiales</taxon>
        <taxon>Thermomonosporaceae</taxon>
        <taxon>Actinomadura</taxon>
    </lineage>
</organism>
<keyword evidence="5" id="KW-1185">Reference proteome</keyword>
<dbReference type="Pfam" id="PF14535">
    <property type="entry name" value="AMP-binding_C_2"/>
    <property type="match status" value="1"/>
</dbReference>
<feature type="domain" description="AMP-dependent synthetase/ligase" evidence="2">
    <location>
        <begin position="77"/>
        <end position="284"/>
    </location>
</feature>
<sequence length="428" mass="45677">MFDPKAEAMSRDERAALQRHRLWGLVDRLMVAGGVQADRLREAGVKGGADVTLAELHNLPFTTKQDLWDAYPLGMLAVPQDQVVAVHGSSGTRGRPTLVAYTKADLDLWAAMCARSLSCAGASAESIVHNAYGYGLFTGGIGIHQGAVALGATVVPMSGGMTERQIRMIADLRPDVLTCTPAYALRLGEAAAETGTDPSSLKAGLFGAEPWSEELRTAIEDVLPIKAMDIYGLSEVIGPGVATECLEQNGLHVNEDHFIVEAIDPATGLPVDPGEPGELVFSTPTKQALPLLRYRTGDVASLTHGDCNCGRTLVRMSKIRGRVDDMLVVRGVNLYPSEVERVLLGSGLVVPHYQLVVDRREPDVRLVVACEAAGGNPQDELTRTLRAELGLHADVRVLPAGTVPRVEIGKAVRVVTWETGPPPLPGLD</sequence>
<dbReference type="InterPro" id="IPR011880">
    <property type="entry name" value="PA_CoA_ligase"/>
</dbReference>
<comment type="catalytic activity">
    <reaction evidence="1">
        <text>2-phenylacetate + ATP + CoA = phenylacetyl-CoA + AMP + diphosphate</text>
        <dbReference type="Rhea" id="RHEA:20956"/>
        <dbReference type="ChEBI" id="CHEBI:18401"/>
        <dbReference type="ChEBI" id="CHEBI:30616"/>
        <dbReference type="ChEBI" id="CHEBI:33019"/>
        <dbReference type="ChEBI" id="CHEBI:57287"/>
        <dbReference type="ChEBI" id="CHEBI:57390"/>
        <dbReference type="ChEBI" id="CHEBI:456215"/>
        <dbReference type="EC" id="6.2.1.30"/>
    </reaction>
</comment>
<dbReference type="Proteomes" id="UP001501231">
    <property type="component" value="Unassembled WGS sequence"/>
</dbReference>
<evidence type="ECO:0000313" key="5">
    <source>
        <dbReference type="Proteomes" id="UP001501231"/>
    </source>
</evidence>
<dbReference type="InterPro" id="IPR045851">
    <property type="entry name" value="AMP-bd_C_sf"/>
</dbReference>
<reference evidence="4 5" key="1">
    <citation type="journal article" date="2019" name="Int. J. Syst. Evol. Microbiol.">
        <title>The Global Catalogue of Microorganisms (GCM) 10K type strain sequencing project: providing services to taxonomists for standard genome sequencing and annotation.</title>
        <authorList>
            <consortium name="The Broad Institute Genomics Platform"/>
            <consortium name="The Broad Institute Genome Sequencing Center for Infectious Disease"/>
            <person name="Wu L."/>
            <person name="Ma J."/>
        </authorList>
    </citation>
    <scope>NUCLEOTIDE SEQUENCE [LARGE SCALE GENOMIC DNA]</scope>
    <source>
        <strain evidence="4 5">JCM 3325</strain>
    </source>
</reference>
<comment type="caution">
    <text evidence="4">The sequence shown here is derived from an EMBL/GenBank/DDBJ whole genome shotgun (WGS) entry which is preliminary data.</text>
</comment>
<accession>A0ABN3K4L4</accession>
<gene>
    <name evidence="4" type="ORF">GCM10010191_77690</name>
</gene>
<dbReference type="Gene3D" id="3.40.50.12780">
    <property type="entry name" value="N-terminal domain of ligase-like"/>
    <property type="match status" value="1"/>
</dbReference>
<dbReference type="InterPro" id="IPR028154">
    <property type="entry name" value="AMP-dep_Lig_C"/>
</dbReference>
<name>A0ABN3K4L4_9ACTN</name>
<keyword evidence="1" id="KW-0547">Nucleotide-binding</keyword>